<comment type="caution">
    <text evidence="1">The sequence shown here is derived from an EMBL/GenBank/DDBJ whole genome shotgun (WGS) entry which is preliminary data.</text>
</comment>
<reference evidence="1" key="1">
    <citation type="submission" date="2022-11" db="EMBL/GenBank/DDBJ databases">
        <title>Genome Sequence of Nemania bipapillata.</title>
        <authorList>
            <person name="Buettner E."/>
        </authorList>
    </citation>
    <scope>NUCLEOTIDE SEQUENCE</scope>
    <source>
        <strain evidence="1">CP14</strain>
    </source>
</reference>
<sequence>MVWPYKTVLMVGCTAGLGVAMAERMIEHGSFVIAVGRRKDRLDAFASKHGADKVATSQFDITDLDGIKPWAQG</sequence>
<organism evidence="1 2">
    <name type="scientific">Nemania bipapillata</name>
    <dbReference type="NCBI Taxonomy" id="110536"/>
    <lineage>
        <taxon>Eukaryota</taxon>
        <taxon>Fungi</taxon>
        <taxon>Dikarya</taxon>
        <taxon>Ascomycota</taxon>
        <taxon>Pezizomycotina</taxon>
        <taxon>Sordariomycetes</taxon>
        <taxon>Xylariomycetidae</taxon>
        <taxon>Xylariales</taxon>
        <taxon>Xylariaceae</taxon>
        <taxon>Nemania</taxon>
    </lineage>
</organism>
<keyword evidence="2" id="KW-1185">Reference proteome</keyword>
<gene>
    <name evidence="1" type="ORF">ONZ43_g3528</name>
</gene>
<protein>
    <submittedName>
        <fullName evidence="1">Uncharacterized protein</fullName>
    </submittedName>
</protein>
<dbReference type="Proteomes" id="UP001153334">
    <property type="component" value="Unassembled WGS sequence"/>
</dbReference>
<evidence type="ECO:0000313" key="2">
    <source>
        <dbReference type="Proteomes" id="UP001153334"/>
    </source>
</evidence>
<proteinExistence type="predicted"/>
<accession>A0ACC2IWD8</accession>
<evidence type="ECO:0000313" key="1">
    <source>
        <dbReference type="EMBL" id="KAJ8119541.1"/>
    </source>
</evidence>
<dbReference type="EMBL" id="JAPESX010000831">
    <property type="protein sequence ID" value="KAJ8119541.1"/>
    <property type="molecule type" value="Genomic_DNA"/>
</dbReference>
<name>A0ACC2IWD8_9PEZI</name>